<comment type="caution">
    <text evidence="1">The sequence shown here is derived from an EMBL/GenBank/DDBJ whole genome shotgun (WGS) entry which is preliminary data.</text>
</comment>
<proteinExistence type="predicted"/>
<name>A0AAQ0KMT3_PARVE</name>
<protein>
    <submittedName>
        <fullName evidence="1">Uncharacterized protein</fullName>
    </submittedName>
</protein>
<reference evidence="1 2" key="1">
    <citation type="submission" date="2018-08" db="EMBL/GenBank/DDBJ databases">
        <title>Genomic Encyclopedia of Archaeal and Bacterial Type Strains, Phase II (KMG-II): from individual species to whole genera.</title>
        <authorList>
            <person name="Goeker M."/>
        </authorList>
    </citation>
    <scope>NUCLEOTIDE SEQUENCE [LARGE SCALE GENOMIC DNA]</scope>
    <source>
        <strain evidence="1 2">DSM 582</strain>
    </source>
</reference>
<sequence length="504" mass="51885">MPNKATVRGVLMDATLAPIAAGKIVATLQGSDIFDGGLRVVTQKVEATTDAQGGWSLDLIVNGEGERAGTTWTIEGYNHYVAKVFEVKSLFLASALETTLGELERTSAQNLRAAREGNVARLITVSDHDRYLALPESQRRPNDLLVLDGRDAPPVIHGTIEGSLFQGVQQIYLGGEPAALLDASGAVLIGAQPPEPAVAPMITRQPALLPERAGLGDSITLDLGAAEGAPPPAAAWDLTLGDSSIRDQVDPDHLSMELSEPGEYALAVNWSNASGTAVAAPALLTVAEPGAPGLDYARAAGYFHAGSAFSGTADAVSGLVNGGNGGWDLARVGSEQAIAMTPAGIRFDGGGFLQASGISTSGIGGMFIVLRLAIEHHNSGVAQLFATNPAGGPVSITSNKGKLQAYYHDGETSRVVNLGGAPATPEAFVVGIEIDNAAQMVRAYTRGGSIATFSVPGIPGVEYATVAIGQRLHGTVMRAALFGRPAGGSFAASFEQVIEDFLSA</sequence>
<accession>A0AAQ0KMT3</accession>
<keyword evidence="2" id="KW-1185">Reference proteome</keyword>
<dbReference type="EMBL" id="QUMX01000010">
    <property type="protein sequence ID" value="REG47718.1"/>
    <property type="molecule type" value="Genomic_DNA"/>
</dbReference>
<gene>
    <name evidence="1" type="ORF">ATH84_101069</name>
</gene>
<dbReference type="Proteomes" id="UP000256794">
    <property type="component" value="Unassembled WGS sequence"/>
</dbReference>
<organism evidence="1 2">
    <name type="scientific">Paracoccus versutus</name>
    <name type="common">Thiobacillus versutus</name>
    <dbReference type="NCBI Taxonomy" id="34007"/>
    <lineage>
        <taxon>Bacteria</taxon>
        <taxon>Pseudomonadati</taxon>
        <taxon>Pseudomonadota</taxon>
        <taxon>Alphaproteobacteria</taxon>
        <taxon>Rhodobacterales</taxon>
        <taxon>Paracoccaceae</taxon>
        <taxon>Paracoccus</taxon>
    </lineage>
</organism>
<evidence type="ECO:0000313" key="2">
    <source>
        <dbReference type="Proteomes" id="UP000256794"/>
    </source>
</evidence>
<evidence type="ECO:0000313" key="1">
    <source>
        <dbReference type="EMBL" id="REG47718.1"/>
    </source>
</evidence>
<dbReference type="AlphaFoldDB" id="A0AAQ0KMT3"/>